<dbReference type="PANTHER" id="PTHR21621">
    <property type="entry name" value="RIBOSOMAL PROTEIN S6 MODIFICATION PROTEIN"/>
    <property type="match status" value="1"/>
</dbReference>
<evidence type="ECO:0000313" key="3">
    <source>
        <dbReference type="Proteomes" id="UP001248581"/>
    </source>
</evidence>
<dbReference type="Pfam" id="PF14397">
    <property type="entry name" value="ATPgrasp_ST"/>
    <property type="match status" value="1"/>
</dbReference>
<organism evidence="2 3">
    <name type="scientific">Thalassotalea nanhaiensis</name>
    <dbReference type="NCBI Taxonomy" id="3065648"/>
    <lineage>
        <taxon>Bacteria</taxon>
        <taxon>Pseudomonadati</taxon>
        <taxon>Pseudomonadota</taxon>
        <taxon>Gammaproteobacteria</taxon>
        <taxon>Alteromonadales</taxon>
        <taxon>Colwelliaceae</taxon>
        <taxon>Thalassotalea</taxon>
    </lineage>
</organism>
<dbReference type="InterPro" id="IPR011758">
    <property type="entry name" value="RimK-rel_E_lig"/>
</dbReference>
<feature type="domain" description="Alpha-L-glutamate ligase-related protein ATP-grasp" evidence="1">
    <location>
        <begin position="20"/>
        <end position="293"/>
    </location>
</feature>
<sequence length="316" mass="34756">MFDFVSPFKLRERGIMGMNQRNFSYIGRYNDRALYPNVDDKLKTKNLAIESGISVPDLLGVVRFQYEVNRVFDILNEHSGFCIKPAKGSGGKGILVILKTDENGYMKASGEYVPREEVVRHITNILAGLFSLGGAADVAVIEALIQFDPTFKGLSHEGVPDIRVIIFQGYPMMAMLRLATHASDGKANLHQGAVGVGIDIATGKAKRAVQFDRPITHHPDTGKSFADVAIGNWDRMLTLAAGCYEMSGLKYLGADIVLDKEKGPLVLELNARPGLAIQIANGMGMLPRLKHLESLDHRRTASIEDRVAYAKTHFND</sequence>
<dbReference type="Proteomes" id="UP001248581">
    <property type="component" value="Chromosome"/>
</dbReference>
<dbReference type="NCBIfam" id="TIGR02291">
    <property type="entry name" value="rimK_rel_E_lig"/>
    <property type="match status" value="1"/>
</dbReference>
<dbReference type="SUPFAM" id="SSF56059">
    <property type="entry name" value="Glutathione synthetase ATP-binding domain-like"/>
    <property type="match status" value="1"/>
</dbReference>
<reference evidence="3" key="1">
    <citation type="submission" date="2023-09" db="EMBL/GenBank/DDBJ databases">
        <authorList>
            <person name="Li S."/>
            <person name="Li X."/>
            <person name="Zhang C."/>
            <person name="Zhao Z."/>
        </authorList>
    </citation>
    <scope>NUCLEOTIDE SEQUENCE [LARGE SCALE GENOMIC DNA]</scope>
    <source>
        <strain evidence="3">SQ345</strain>
    </source>
</reference>
<protein>
    <submittedName>
        <fullName evidence="2">Alpha-L-glutamate ligase-like protein</fullName>
    </submittedName>
</protein>
<evidence type="ECO:0000259" key="1">
    <source>
        <dbReference type="Pfam" id="PF14397"/>
    </source>
</evidence>
<evidence type="ECO:0000313" key="2">
    <source>
        <dbReference type="EMBL" id="WNC67961.1"/>
    </source>
</evidence>
<dbReference type="RefSeq" id="WP_348387119.1">
    <property type="nucleotide sequence ID" value="NZ_CP134146.1"/>
</dbReference>
<dbReference type="EMBL" id="CP134146">
    <property type="protein sequence ID" value="WNC67961.1"/>
    <property type="molecule type" value="Genomic_DNA"/>
</dbReference>
<name>A0ABY9TGY3_9GAMM</name>
<proteinExistence type="predicted"/>
<dbReference type="Gene3D" id="3.30.470.20">
    <property type="entry name" value="ATP-grasp fold, B domain"/>
    <property type="match status" value="1"/>
</dbReference>
<accession>A0ABY9TGY3</accession>
<dbReference type="PANTHER" id="PTHR21621:SF0">
    <property type="entry name" value="BETA-CITRYLGLUTAMATE SYNTHASE B-RELATED"/>
    <property type="match status" value="1"/>
</dbReference>
<keyword evidence="3" id="KW-1185">Reference proteome</keyword>
<dbReference type="InterPro" id="IPR039523">
    <property type="entry name" value="RimK-rel_E_lig_ATP-grasp"/>
</dbReference>
<gene>
    <name evidence="2" type="ORF">RI845_15725</name>
</gene>